<dbReference type="KEGG" id="drc:G0Q07_14955"/>
<reference evidence="1 2" key="1">
    <citation type="submission" date="2020-02" db="EMBL/GenBank/DDBJ databases">
        <title>Genome sequencing for Draconibacterium sp. strain M1.</title>
        <authorList>
            <person name="Park S.-J."/>
        </authorList>
    </citation>
    <scope>NUCLEOTIDE SEQUENCE [LARGE SCALE GENOMIC DNA]</scope>
    <source>
        <strain evidence="1 2">M1</strain>
    </source>
</reference>
<dbReference type="Pfam" id="PF04134">
    <property type="entry name" value="DCC1-like"/>
    <property type="match status" value="1"/>
</dbReference>
<dbReference type="GO" id="GO:0015035">
    <property type="term" value="F:protein-disulfide reductase activity"/>
    <property type="evidence" value="ECO:0007669"/>
    <property type="project" value="InterPro"/>
</dbReference>
<name>A0A6C0RIH1_9BACT</name>
<sequence length="118" mass="13868">MIILFDGVCNLCNSAVDLILKKARESDFKLIALQSKEGQKLLKEFDLQLQVNTVLLIQNNQVLAESDAILEICKHLRPPWSWLRIFKILPKTVRDSLYRWVANNRYKWFGKRTTCRSF</sequence>
<gene>
    <name evidence="1" type="ORF">G0Q07_14955</name>
</gene>
<protein>
    <submittedName>
        <fullName evidence="1">DUF393 domain-containing protein</fullName>
    </submittedName>
</protein>
<dbReference type="Proteomes" id="UP000474630">
    <property type="component" value="Chromosome"/>
</dbReference>
<proteinExistence type="predicted"/>
<accession>A0A6C0RIH1</accession>
<dbReference type="InterPro" id="IPR052927">
    <property type="entry name" value="DCC_oxidoreductase"/>
</dbReference>
<dbReference type="EMBL" id="CP048409">
    <property type="protein sequence ID" value="QIA08931.1"/>
    <property type="molecule type" value="Genomic_DNA"/>
</dbReference>
<dbReference type="PANTHER" id="PTHR33639:SF2">
    <property type="entry name" value="DUF393 DOMAIN-CONTAINING PROTEIN"/>
    <property type="match status" value="1"/>
</dbReference>
<dbReference type="RefSeq" id="WP_163347571.1">
    <property type="nucleotide sequence ID" value="NZ_CP048409.1"/>
</dbReference>
<dbReference type="AlphaFoldDB" id="A0A6C0RIH1"/>
<keyword evidence="2" id="KW-1185">Reference proteome</keyword>
<dbReference type="InterPro" id="IPR007263">
    <property type="entry name" value="DCC1-like"/>
</dbReference>
<evidence type="ECO:0000313" key="2">
    <source>
        <dbReference type="Proteomes" id="UP000474630"/>
    </source>
</evidence>
<dbReference type="PANTHER" id="PTHR33639">
    <property type="entry name" value="THIOL-DISULFIDE OXIDOREDUCTASE DCC"/>
    <property type="match status" value="1"/>
</dbReference>
<organism evidence="1 2">
    <name type="scientific">Draconibacterium halophilum</name>
    <dbReference type="NCBI Taxonomy" id="2706887"/>
    <lineage>
        <taxon>Bacteria</taxon>
        <taxon>Pseudomonadati</taxon>
        <taxon>Bacteroidota</taxon>
        <taxon>Bacteroidia</taxon>
        <taxon>Marinilabiliales</taxon>
        <taxon>Prolixibacteraceae</taxon>
        <taxon>Draconibacterium</taxon>
    </lineage>
</organism>
<evidence type="ECO:0000313" key="1">
    <source>
        <dbReference type="EMBL" id="QIA08931.1"/>
    </source>
</evidence>